<proteinExistence type="predicted"/>
<dbReference type="AlphaFoldDB" id="A0A074JW21"/>
<accession>A0A074JW21</accession>
<organism evidence="1 2">
    <name type="scientific">Thioclava indica</name>
    <dbReference type="NCBI Taxonomy" id="1353528"/>
    <lineage>
        <taxon>Bacteria</taxon>
        <taxon>Pseudomonadati</taxon>
        <taxon>Pseudomonadota</taxon>
        <taxon>Alphaproteobacteria</taxon>
        <taxon>Rhodobacterales</taxon>
        <taxon>Paracoccaceae</taxon>
        <taxon>Thioclava</taxon>
    </lineage>
</organism>
<dbReference type="EMBL" id="AUNB01000017">
    <property type="protein sequence ID" value="KEO60644.1"/>
    <property type="molecule type" value="Genomic_DNA"/>
</dbReference>
<comment type="caution">
    <text evidence="1">The sequence shown here is derived from an EMBL/GenBank/DDBJ whole genome shotgun (WGS) entry which is preliminary data.</text>
</comment>
<keyword evidence="2" id="KW-1185">Reference proteome</keyword>
<name>A0A074JW21_9RHOB</name>
<gene>
    <name evidence="1" type="ORF">DT23_13060</name>
</gene>
<reference evidence="1 2" key="1">
    <citation type="journal article" date="2015" name="Antonie Van Leeuwenhoek">
        <title>Thioclava indica sp. nov., isolated from surface seawater of the Indian Ocean.</title>
        <authorList>
            <person name="Liu Y."/>
            <person name="Lai Q."/>
            <person name="Du J."/>
            <person name="Xu H."/>
            <person name="Jiang L."/>
            <person name="Shao Z."/>
        </authorList>
    </citation>
    <scope>NUCLEOTIDE SEQUENCE [LARGE SCALE GENOMIC DNA]</scope>
    <source>
        <strain evidence="1 2">DT23-4</strain>
    </source>
</reference>
<evidence type="ECO:0000313" key="2">
    <source>
        <dbReference type="Proteomes" id="UP000027471"/>
    </source>
</evidence>
<sequence>MTCSDREQLTREDVSRIRRLEEEIFGRVCEIGRIMKRKENLDGVGSAAIKQFTVTPRGASELDPNVAQIEVVFKDGSAGCVKDPPGVSCNTKCEDC</sequence>
<evidence type="ECO:0000313" key="1">
    <source>
        <dbReference type="EMBL" id="KEO60644.1"/>
    </source>
</evidence>
<dbReference type="Proteomes" id="UP000027471">
    <property type="component" value="Unassembled WGS sequence"/>
</dbReference>
<protein>
    <submittedName>
        <fullName evidence="1">Uncharacterized protein</fullName>
    </submittedName>
</protein>